<dbReference type="Gene3D" id="1.10.287.110">
    <property type="entry name" value="DnaJ domain"/>
    <property type="match status" value="1"/>
</dbReference>
<reference evidence="3 4" key="1">
    <citation type="journal article" date="2015" name="Stand. Genomic Sci.">
        <title>Genomic Encyclopedia of Bacterial and Archaeal Type Strains, Phase III: the genomes of soil and plant-associated and newly described type strains.</title>
        <authorList>
            <person name="Whitman W.B."/>
            <person name="Woyke T."/>
            <person name="Klenk H.P."/>
            <person name="Zhou Y."/>
            <person name="Lilburn T.G."/>
            <person name="Beck B.J."/>
            <person name="De Vos P."/>
            <person name="Vandamme P."/>
            <person name="Eisen J.A."/>
            <person name="Garrity G."/>
            <person name="Hugenholtz P."/>
            <person name="Kyrpides N.C."/>
        </authorList>
    </citation>
    <scope>NUCLEOTIDE SEQUENCE [LARGE SCALE GENOMIC DNA]</scope>
    <source>
        <strain evidence="3 4">CGMCC 1.6844</strain>
    </source>
</reference>
<keyword evidence="1" id="KW-1133">Transmembrane helix</keyword>
<proteinExistence type="predicted"/>
<dbReference type="EMBL" id="VLKM01000010">
    <property type="protein sequence ID" value="TWH92888.1"/>
    <property type="molecule type" value="Genomic_DNA"/>
</dbReference>
<gene>
    <name evidence="3" type="ORF">IP97_02209</name>
</gene>
<dbReference type="InterPro" id="IPR001623">
    <property type="entry name" value="DnaJ_domain"/>
</dbReference>
<dbReference type="RefSeq" id="WP_133610872.1">
    <property type="nucleotide sequence ID" value="NZ_SNZC01000006.1"/>
</dbReference>
<evidence type="ECO:0000313" key="3">
    <source>
        <dbReference type="EMBL" id="TWH92888.1"/>
    </source>
</evidence>
<feature type="domain" description="J" evidence="2">
    <location>
        <begin position="4"/>
        <end position="68"/>
    </location>
</feature>
<dbReference type="PROSITE" id="PS50076">
    <property type="entry name" value="DNAJ_2"/>
    <property type="match status" value="1"/>
</dbReference>
<evidence type="ECO:0000256" key="1">
    <source>
        <dbReference type="SAM" id="Phobius"/>
    </source>
</evidence>
<comment type="caution">
    <text evidence="3">The sequence shown here is derived from an EMBL/GenBank/DDBJ whole genome shotgun (WGS) entry which is preliminary data.</text>
</comment>
<keyword evidence="1" id="KW-0472">Membrane</keyword>
<dbReference type="CDD" id="cd06257">
    <property type="entry name" value="DnaJ"/>
    <property type="match status" value="1"/>
</dbReference>
<sequence>MFVDYYKILEIEKNSTQQEIKTAFRKQAIKWHPDKNPNIDVNEKMQLINEAYLILKDEEARYHYDIEYTKFYDFYNSRKEQKSGSDFSKKEKQKVYEEYNFEDETLKKWMQNAKKQAIDLARQTIREMGELSLKATKEAGSKMLETFIYYAIAGIIIMLLLKACN</sequence>
<dbReference type="AlphaFoldDB" id="A0A562KBT5"/>
<dbReference type="PRINTS" id="PR00625">
    <property type="entry name" value="JDOMAIN"/>
</dbReference>
<dbReference type="InterPro" id="IPR036869">
    <property type="entry name" value="J_dom_sf"/>
</dbReference>
<dbReference type="SMART" id="SM00271">
    <property type="entry name" value="DnaJ"/>
    <property type="match status" value="1"/>
</dbReference>
<dbReference type="SUPFAM" id="SSF46565">
    <property type="entry name" value="Chaperone J-domain"/>
    <property type="match status" value="1"/>
</dbReference>
<keyword evidence="1" id="KW-0812">Transmembrane</keyword>
<dbReference type="Proteomes" id="UP000315312">
    <property type="component" value="Unassembled WGS sequence"/>
</dbReference>
<organism evidence="3 4">
    <name type="scientific">Flavobacterium cheniae</name>
    <dbReference type="NCBI Taxonomy" id="295428"/>
    <lineage>
        <taxon>Bacteria</taxon>
        <taxon>Pseudomonadati</taxon>
        <taxon>Bacteroidota</taxon>
        <taxon>Flavobacteriia</taxon>
        <taxon>Flavobacteriales</taxon>
        <taxon>Flavobacteriaceae</taxon>
        <taxon>Flavobacterium</taxon>
    </lineage>
</organism>
<dbReference type="Pfam" id="PF00226">
    <property type="entry name" value="DnaJ"/>
    <property type="match status" value="1"/>
</dbReference>
<evidence type="ECO:0000313" key="4">
    <source>
        <dbReference type="Proteomes" id="UP000315312"/>
    </source>
</evidence>
<name>A0A562KBT5_9FLAO</name>
<feature type="transmembrane region" description="Helical" evidence="1">
    <location>
        <begin position="147"/>
        <end position="164"/>
    </location>
</feature>
<evidence type="ECO:0000259" key="2">
    <source>
        <dbReference type="PROSITE" id="PS50076"/>
    </source>
</evidence>
<dbReference type="PANTHER" id="PTHR24074">
    <property type="entry name" value="CO-CHAPERONE PROTEIN DJLA"/>
    <property type="match status" value="1"/>
</dbReference>
<dbReference type="OrthoDB" id="9779622at2"/>
<protein>
    <submittedName>
        <fullName evidence="3">DnaJ-like protein</fullName>
    </submittedName>
</protein>
<keyword evidence="4" id="KW-1185">Reference proteome</keyword>
<dbReference type="InterPro" id="IPR050817">
    <property type="entry name" value="DjlA_DnaK_co-chaperone"/>
</dbReference>
<accession>A0A562KBT5</accession>